<gene>
    <name evidence="2" type="ORF">MTR67_002219</name>
</gene>
<dbReference type="InterPro" id="IPR036397">
    <property type="entry name" value="RNaseH_sf"/>
</dbReference>
<dbReference type="EMBL" id="CP133612">
    <property type="protein sequence ID" value="WMV08834.1"/>
    <property type="molecule type" value="Genomic_DNA"/>
</dbReference>
<keyword evidence="3" id="KW-1185">Reference proteome</keyword>
<dbReference type="Pfam" id="PF24626">
    <property type="entry name" value="SH3_Tf2-1"/>
    <property type="match status" value="1"/>
</dbReference>
<sequence length="290" mass="33875">MCPFLSFLIEINGQSERSIQVLEDMLRECVIDFGGHWDKFLPLDEFSYNNSYHSNIQMTLFEAVYGRRCLPLMVWFDEFEIINWGTDLLRDSLDKVKSIQDRLLITKGKQKSDETRKVPDLDFMIGEKVLLKVLPMKGGMRFGNKGKLNSRFICPFEVHWRIREVDYELAMPPTYQINDDTNLVAQHRVLQQDVHGLDMFEMPTIDSSTALIVDISLTVANEKPPDTVPAERLLRFHLQPPDQFWILVDLFTGDKPVRDKGKRDKSNDNVEYEKEVAWAQKREQQEIETT</sequence>
<proteinExistence type="predicted"/>
<evidence type="ECO:0000259" key="1">
    <source>
        <dbReference type="Pfam" id="PF24626"/>
    </source>
</evidence>
<dbReference type="PANTHER" id="PTHR45835:SF99">
    <property type="entry name" value="CHROMO DOMAIN-CONTAINING PROTEIN-RELATED"/>
    <property type="match status" value="1"/>
</dbReference>
<evidence type="ECO:0000313" key="2">
    <source>
        <dbReference type="EMBL" id="WMV08834.1"/>
    </source>
</evidence>
<dbReference type="Proteomes" id="UP001234989">
    <property type="component" value="Chromosome 1"/>
</dbReference>
<feature type="domain" description="Tf2-1-like SH3-like" evidence="1">
    <location>
        <begin position="126"/>
        <end position="177"/>
    </location>
</feature>
<evidence type="ECO:0000313" key="3">
    <source>
        <dbReference type="Proteomes" id="UP001234989"/>
    </source>
</evidence>
<accession>A0AAF0PPN6</accession>
<dbReference type="GO" id="GO:0003676">
    <property type="term" value="F:nucleic acid binding"/>
    <property type="evidence" value="ECO:0007669"/>
    <property type="project" value="InterPro"/>
</dbReference>
<dbReference type="PANTHER" id="PTHR45835">
    <property type="entry name" value="YALI0A06105P"/>
    <property type="match status" value="1"/>
</dbReference>
<name>A0AAF0PPN6_SOLVR</name>
<dbReference type="Gene3D" id="3.30.420.10">
    <property type="entry name" value="Ribonuclease H-like superfamily/Ribonuclease H"/>
    <property type="match status" value="1"/>
</dbReference>
<protein>
    <recommendedName>
        <fullName evidence="1">Tf2-1-like SH3-like domain-containing protein</fullName>
    </recommendedName>
</protein>
<dbReference type="InterPro" id="IPR056924">
    <property type="entry name" value="SH3_Tf2-1"/>
</dbReference>
<dbReference type="AlphaFoldDB" id="A0AAF0PPN6"/>
<reference evidence="2" key="1">
    <citation type="submission" date="2023-08" db="EMBL/GenBank/DDBJ databases">
        <title>A de novo genome assembly of Solanum verrucosum Schlechtendal, a Mexican diploid species geographically isolated from the other diploid A-genome species in potato relatives.</title>
        <authorList>
            <person name="Hosaka K."/>
        </authorList>
    </citation>
    <scope>NUCLEOTIDE SEQUENCE</scope>
    <source>
        <tissue evidence="2">Young leaves</tissue>
    </source>
</reference>
<organism evidence="2 3">
    <name type="scientific">Solanum verrucosum</name>
    <dbReference type="NCBI Taxonomy" id="315347"/>
    <lineage>
        <taxon>Eukaryota</taxon>
        <taxon>Viridiplantae</taxon>
        <taxon>Streptophyta</taxon>
        <taxon>Embryophyta</taxon>
        <taxon>Tracheophyta</taxon>
        <taxon>Spermatophyta</taxon>
        <taxon>Magnoliopsida</taxon>
        <taxon>eudicotyledons</taxon>
        <taxon>Gunneridae</taxon>
        <taxon>Pentapetalae</taxon>
        <taxon>asterids</taxon>
        <taxon>lamiids</taxon>
        <taxon>Solanales</taxon>
        <taxon>Solanaceae</taxon>
        <taxon>Solanoideae</taxon>
        <taxon>Solaneae</taxon>
        <taxon>Solanum</taxon>
    </lineage>
</organism>
<dbReference type="SUPFAM" id="SSF53098">
    <property type="entry name" value="Ribonuclease H-like"/>
    <property type="match status" value="1"/>
</dbReference>
<dbReference type="InterPro" id="IPR012337">
    <property type="entry name" value="RNaseH-like_sf"/>
</dbReference>